<feature type="repeat" description="WD" evidence="9">
    <location>
        <begin position="160"/>
        <end position="201"/>
    </location>
</feature>
<dbReference type="GO" id="GO:0006335">
    <property type="term" value="P:DNA replication-dependent chromatin assembly"/>
    <property type="evidence" value="ECO:0007669"/>
    <property type="project" value="InterPro"/>
</dbReference>
<feature type="domain" description="CAF1B/HIR1 beta-propeller" evidence="11">
    <location>
        <begin position="7"/>
        <end position="201"/>
    </location>
</feature>
<evidence type="ECO:0000256" key="1">
    <source>
        <dbReference type="ARBA" id="ARBA00004123"/>
    </source>
</evidence>
<keyword evidence="6" id="KW-0156">Chromatin regulator</keyword>
<dbReference type="PANTHER" id="PTHR15271">
    <property type="entry name" value="CHROMATIN ASSEMBLY FACTOR 1 SUBUNIT B"/>
    <property type="match status" value="1"/>
</dbReference>
<dbReference type="PROSITE" id="PS50294">
    <property type="entry name" value="WD_REPEATS_REGION"/>
    <property type="match status" value="1"/>
</dbReference>
<evidence type="ECO:0000256" key="6">
    <source>
        <dbReference type="ARBA" id="ARBA00022853"/>
    </source>
</evidence>
<evidence type="ECO:0000259" key="11">
    <source>
        <dbReference type="Pfam" id="PF24105"/>
    </source>
</evidence>
<keyword evidence="4" id="KW-0677">Repeat</keyword>
<organism evidence="12 13">
    <name type="scientific">Dendryphion nanum</name>
    <dbReference type="NCBI Taxonomy" id="256645"/>
    <lineage>
        <taxon>Eukaryota</taxon>
        <taxon>Fungi</taxon>
        <taxon>Dikarya</taxon>
        <taxon>Ascomycota</taxon>
        <taxon>Pezizomycotina</taxon>
        <taxon>Dothideomycetes</taxon>
        <taxon>Pleosporomycetidae</taxon>
        <taxon>Pleosporales</taxon>
        <taxon>Torulaceae</taxon>
        <taxon>Dendryphion</taxon>
    </lineage>
</organism>
<feature type="compositionally biased region" description="Low complexity" evidence="10">
    <location>
        <begin position="630"/>
        <end position="643"/>
    </location>
</feature>
<evidence type="ECO:0000313" key="12">
    <source>
        <dbReference type="EMBL" id="KAH7126614.1"/>
    </source>
</evidence>
<evidence type="ECO:0000256" key="4">
    <source>
        <dbReference type="ARBA" id="ARBA00022737"/>
    </source>
</evidence>
<comment type="similarity">
    <text evidence="2">Belongs to the WD repeat HIR1 family.</text>
</comment>
<evidence type="ECO:0000256" key="10">
    <source>
        <dbReference type="SAM" id="MobiDB-lite"/>
    </source>
</evidence>
<dbReference type="InterPro" id="IPR045145">
    <property type="entry name" value="PTHR15271"/>
</dbReference>
<feature type="repeat" description="WD" evidence="9">
    <location>
        <begin position="10"/>
        <end position="52"/>
    </location>
</feature>
<dbReference type="GO" id="GO:0006281">
    <property type="term" value="P:DNA repair"/>
    <property type="evidence" value="ECO:0007669"/>
    <property type="project" value="UniProtKB-KW"/>
</dbReference>
<feature type="region of interest" description="Disordered" evidence="10">
    <location>
        <begin position="559"/>
        <end position="773"/>
    </location>
</feature>
<feature type="region of interest" description="Disordered" evidence="10">
    <location>
        <begin position="242"/>
        <end position="295"/>
    </location>
</feature>
<evidence type="ECO:0000256" key="2">
    <source>
        <dbReference type="ARBA" id="ARBA00007306"/>
    </source>
</evidence>
<dbReference type="FunFam" id="2.130.10.10:FF:000461">
    <property type="entry name" value="Chromatin assembly factor 1 subunit B"/>
    <property type="match status" value="1"/>
</dbReference>
<keyword evidence="13" id="KW-1185">Reference proteome</keyword>
<dbReference type="Gene3D" id="2.130.10.10">
    <property type="entry name" value="YVTN repeat-like/Quinoprotein amine dehydrogenase"/>
    <property type="match status" value="2"/>
</dbReference>
<comment type="subcellular location">
    <subcellularLocation>
        <location evidence="1">Nucleus</location>
    </subcellularLocation>
</comment>
<feature type="compositionally biased region" description="Low complexity" evidence="10">
    <location>
        <begin position="272"/>
        <end position="295"/>
    </location>
</feature>
<feature type="compositionally biased region" description="Polar residues" evidence="10">
    <location>
        <begin position="652"/>
        <end position="666"/>
    </location>
</feature>
<keyword evidence="8" id="KW-0539">Nucleus</keyword>
<dbReference type="GO" id="GO:0033186">
    <property type="term" value="C:CAF-1 complex"/>
    <property type="evidence" value="ECO:0007669"/>
    <property type="project" value="TreeGrafter"/>
</dbReference>
<dbReference type="Pfam" id="PF24105">
    <property type="entry name" value="Beta-prop_CAF1B_HIR1"/>
    <property type="match status" value="2"/>
</dbReference>
<keyword evidence="5" id="KW-0227">DNA damage</keyword>
<feature type="compositionally biased region" description="Pro residues" evidence="10">
    <location>
        <begin position="441"/>
        <end position="452"/>
    </location>
</feature>
<dbReference type="GO" id="GO:0005634">
    <property type="term" value="C:nucleus"/>
    <property type="evidence" value="ECO:0007669"/>
    <property type="project" value="UniProtKB-SubCell"/>
</dbReference>
<proteinExistence type="inferred from homology"/>
<feature type="repeat" description="WD" evidence="9">
    <location>
        <begin position="59"/>
        <end position="90"/>
    </location>
</feature>
<name>A0A9P9DX12_9PLEO</name>
<dbReference type="SMART" id="SM00320">
    <property type="entry name" value="WD40"/>
    <property type="match status" value="5"/>
</dbReference>
<sequence length="773" mass="81867">MKAAPLLVSWHNDNAPIYSAHFEPHGKGRLATAGGDNNVRLWKVEVSGEERKVTYLSTLVKHTQAVNVVRWCPRGETLASAGDDGNILLWVPAENHTAHTNFEEGFEDKETWRVKHMCRSMGSEIYDLAWSPDGVFFITGSMDNIARIYNAQTGTCVRQIAEHHHYVQGVAWDPLNEYVVTQSSDRSVHIYTLKTKDGQFSLAQHSKVTKMDLPARRISSNSPAPPDFGTRASFVNHESALTIGSPVPSAPGTPQSLALPMNPPPTSHSRRSSFGSSPSMRRSASPAPSMPLPAVMPNSPSIGSIGTLGVRNAPIYANETLTSFFRRLTFAPDGSLLLTPAGQYKQLHQSLVEATKPTEDIINTVYIYTRAGLNKPPVAYLPGHKKPSVAVRCSPIYYTLRQSAPPTRQITIDTSYAEDEIPALPEPAIPSKAPTSHSSMDPPPLTSAPSPSPSFAAASPKPVETDAPTSGGTPAGPAPAFSLPYRMIYAVATQDAIHVYDTQQQKPLCIVSNLHFATFTDVTWSNDGSTLLMSSSDGFCSALTFSPGELGEKYTGPLASQRVHHHTPSTINTTASQSSNHSTPTPTPTTSSIPGASTATAPPMARQPSAGFPASPSSFVPARPGSPTRSNSVSSIATASSFAPGAGDAPTPSMSSIPGIAATNSGPVGGIPMWTPPLTPAHGQGGTHSASSSVSGIPGVVSARRESESEREDGPSGAKKRDLHAVPEVEEGREGKRRRIAPTPVTIGDSNDGADDAIASTEDNTPTAQTPTQ</sequence>
<feature type="compositionally biased region" description="Basic and acidic residues" evidence="10">
    <location>
        <begin position="703"/>
        <end position="734"/>
    </location>
</feature>
<dbReference type="GO" id="GO:0006334">
    <property type="term" value="P:nucleosome assembly"/>
    <property type="evidence" value="ECO:0007669"/>
    <property type="project" value="TreeGrafter"/>
</dbReference>
<dbReference type="PROSITE" id="PS50082">
    <property type="entry name" value="WD_REPEATS_2"/>
    <property type="match status" value="4"/>
</dbReference>
<evidence type="ECO:0000256" key="8">
    <source>
        <dbReference type="ARBA" id="ARBA00023242"/>
    </source>
</evidence>
<reference evidence="12" key="1">
    <citation type="journal article" date="2021" name="Nat. Commun.">
        <title>Genetic determinants of endophytism in the Arabidopsis root mycobiome.</title>
        <authorList>
            <person name="Mesny F."/>
            <person name="Miyauchi S."/>
            <person name="Thiergart T."/>
            <person name="Pickel B."/>
            <person name="Atanasova L."/>
            <person name="Karlsson M."/>
            <person name="Huettel B."/>
            <person name="Barry K.W."/>
            <person name="Haridas S."/>
            <person name="Chen C."/>
            <person name="Bauer D."/>
            <person name="Andreopoulos W."/>
            <person name="Pangilinan J."/>
            <person name="LaButti K."/>
            <person name="Riley R."/>
            <person name="Lipzen A."/>
            <person name="Clum A."/>
            <person name="Drula E."/>
            <person name="Henrissat B."/>
            <person name="Kohler A."/>
            <person name="Grigoriev I.V."/>
            <person name="Martin F.M."/>
            <person name="Hacquard S."/>
        </authorList>
    </citation>
    <scope>NUCLEOTIDE SEQUENCE</scope>
    <source>
        <strain evidence="12">MPI-CAGE-CH-0243</strain>
    </source>
</reference>
<evidence type="ECO:0000313" key="13">
    <source>
        <dbReference type="Proteomes" id="UP000700596"/>
    </source>
</evidence>
<comment type="caution">
    <text evidence="12">The sequence shown here is derived from an EMBL/GenBank/DDBJ whole genome shotgun (WGS) entry which is preliminary data.</text>
</comment>
<feature type="compositionally biased region" description="Low complexity" evidence="10">
    <location>
        <begin position="453"/>
        <end position="472"/>
    </location>
</feature>
<keyword evidence="7" id="KW-0234">DNA repair</keyword>
<dbReference type="PANTHER" id="PTHR15271:SF4">
    <property type="entry name" value="CHROMATIN ASSEMBLY FACTOR 1 SUBUNIT B"/>
    <property type="match status" value="1"/>
</dbReference>
<evidence type="ECO:0000256" key="3">
    <source>
        <dbReference type="ARBA" id="ARBA00022574"/>
    </source>
</evidence>
<dbReference type="Proteomes" id="UP000700596">
    <property type="component" value="Unassembled WGS sequence"/>
</dbReference>
<dbReference type="OrthoDB" id="71227at2759"/>
<dbReference type="InterPro" id="IPR036322">
    <property type="entry name" value="WD40_repeat_dom_sf"/>
</dbReference>
<feature type="compositionally biased region" description="Low complexity" evidence="10">
    <location>
        <begin position="689"/>
        <end position="702"/>
    </location>
</feature>
<feature type="compositionally biased region" description="Polar residues" evidence="10">
    <location>
        <begin position="761"/>
        <end position="773"/>
    </location>
</feature>
<feature type="domain" description="CAF1B/HIR1 beta-propeller" evidence="11">
    <location>
        <begin position="312"/>
        <end position="550"/>
    </location>
</feature>
<accession>A0A9P9DX12</accession>
<dbReference type="AlphaFoldDB" id="A0A9P9DX12"/>
<dbReference type="InterPro" id="IPR055410">
    <property type="entry name" value="Beta-prop_CAF1B_HIR1"/>
</dbReference>
<feature type="compositionally biased region" description="Low complexity" evidence="10">
    <location>
        <begin position="576"/>
        <end position="622"/>
    </location>
</feature>
<feature type="repeat" description="WD" evidence="9">
    <location>
        <begin position="118"/>
        <end position="159"/>
    </location>
</feature>
<dbReference type="EMBL" id="JAGMWT010000006">
    <property type="protein sequence ID" value="KAH7126614.1"/>
    <property type="molecule type" value="Genomic_DNA"/>
</dbReference>
<gene>
    <name evidence="12" type="ORF">B0J11DRAFT_281486</name>
</gene>
<dbReference type="SUPFAM" id="SSF50978">
    <property type="entry name" value="WD40 repeat-like"/>
    <property type="match status" value="1"/>
</dbReference>
<dbReference type="InterPro" id="IPR001680">
    <property type="entry name" value="WD40_rpt"/>
</dbReference>
<evidence type="ECO:0000256" key="9">
    <source>
        <dbReference type="PROSITE-ProRule" id="PRU00221"/>
    </source>
</evidence>
<dbReference type="InterPro" id="IPR015943">
    <property type="entry name" value="WD40/YVTN_repeat-like_dom_sf"/>
</dbReference>
<protein>
    <submittedName>
        <fullName evidence="12">WD40-repeat-containing domain protein</fullName>
    </submittedName>
</protein>
<feature type="region of interest" description="Disordered" evidence="10">
    <location>
        <begin position="425"/>
        <end position="477"/>
    </location>
</feature>
<evidence type="ECO:0000256" key="7">
    <source>
        <dbReference type="ARBA" id="ARBA00023204"/>
    </source>
</evidence>
<keyword evidence="3 9" id="KW-0853">WD repeat</keyword>
<evidence type="ECO:0000256" key="5">
    <source>
        <dbReference type="ARBA" id="ARBA00022763"/>
    </source>
</evidence>